<dbReference type="FunFam" id="3.80.10.10:FF:001360">
    <property type="entry name" value="Uncharacterized protein"/>
    <property type="match status" value="1"/>
</dbReference>
<dbReference type="PROSITE" id="PS50853">
    <property type="entry name" value="FN3"/>
    <property type="match status" value="1"/>
</dbReference>
<dbReference type="InterPro" id="IPR018097">
    <property type="entry name" value="EGF_Ca-bd_CS"/>
</dbReference>
<name>A0A6P4Z2Z3_BRABE</name>
<feature type="domain" description="Cadherin" evidence="18">
    <location>
        <begin position="1107"/>
        <end position="1264"/>
    </location>
</feature>
<keyword evidence="11" id="KW-0325">Glycoprotein</keyword>
<dbReference type="Gene3D" id="2.60.120.260">
    <property type="entry name" value="Galactose-binding domain-like"/>
    <property type="match status" value="1"/>
</dbReference>
<dbReference type="RefSeq" id="XP_019635900.1">
    <property type="nucleotide sequence ID" value="XM_019780341.1"/>
</dbReference>
<dbReference type="SMART" id="SM00181">
    <property type="entry name" value="EGF"/>
    <property type="match status" value="4"/>
</dbReference>
<feature type="region of interest" description="Disordered" evidence="15">
    <location>
        <begin position="1924"/>
        <end position="1948"/>
    </location>
</feature>
<keyword evidence="3 13" id="KW-0245">EGF-like domain</keyword>
<comment type="caution">
    <text evidence="13">Lacks conserved residue(s) required for the propagation of feature annotation.</text>
</comment>
<dbReference type="InterPro" id="IPR049883">
    <property type="entry name" value="NOTCH1_EGF-like"/>
</dbReference>
<dbReference type="InterPro" id="IPR032675">
    <property type="entry name" value="LRR_dom_sf"/>
</dbReference>
<organism evidence="22 23">
    <name type="scientific">Branchiostoma belcheri</name>
    <name type="common">Amphioxus</name>
    <dbReference type="NCBI Taxonomy" id="7741"/>
    <lineage>
        <taxon>Eukaryota</taxon>
        <taxon>Metazoa</taxon>
        <taxon>Chordata</taxon>
        <taxon>Cephalochordata</taxon>
        <taxon>Leptocardii</taxon>
        <taxon>Amphioxiformes</taxon>
        <taxon>Branchiostomatidae</taxon>
        <taxon>Branchiostoma</taxon>
    </lineage>
</organism>
<evidence type="ECO:0000259" key="17">
    <source>
        <dbReference type="PROSITE" id="PS50026"/>
    </source>
</evidence>
<evidence type="ECO:0000256" key="13">
    <source>
        <dbReference type="PROSITE-ProRule" id="PRU00076"/>
    </source>
</evidence>
<dbReference type="InterPro" id="IPR003367">
    <property type="entry name" value="Thrombospondin_3-like_rpt"/>
</dbReference>
<dbReference type="Pfam" id="PF13385">
    <property type="entry name" value="Laminin_G_3"/>
    <property type="match status" value="1"/>
</dbReference>
<dbReference type="InterPro" id="IPR017897">
    <property type="entry name" value="Thrombospondin_3_rpt"/>
</dbReference>
<dbReference type="SMART" id="SM00231">
    <property type="entry name" value="FA58C"/>
    <property type="match status" value="1"/>
</dbReference>
<dbReference type="InterPro" id="IPR013320">
    <property type="entry name" value="ConA-like_dom_sf"/>
</dbReference>
<feature type="repeat" description="TSP type-3" evidence="14">
    <location>
        <begin position="1991"/>
        <end position="2026"/>
    </location>
</feature>
<evidence type="ECO:0000259" key="20">
    <source>
        <dbReference type="PROSITE" id="PS51236"/>
    </source>
</evidence>
<dbReference type="SUPFAM" id="SSF49313">
    <property type="entry name" value="Cadherin-like"/>
    <property type="match status" value="2"/>
</dbReference>
<dbReference type="FunFam" id="4.10.1080.10:FF:000004">
    <property type="entry name" value="Cartilage oligomeric matrix protein"/>
    <property type="match status" value="1"/>
</dbReference>
<dbReference type="Gene3D" id="2.60.120.200">
    <property type="match status" value="2"/>
</dbReference>
<feature type="domain" description="Fibronectin type-III" evidence="19">
    <location>
        <begin position="721"/>
        <end position="835"/>
    </location>
</feature>
<dbReference type="SUPFAM" id="SSF52058">
    <property type="entry name" value="L domain-like"/>
    <property type="match status" value="2"/>
</dbReference>
<dbReference type="CDD" id="cd11304">
    <property type="entry name" value="Cadherin_repeat"/>
    <property type="match status" value="1"/>
</dbReference>
<dbReference type="InterPro" id="IPR003591">
    <property type="entry name" value="Leu-rich_rpt_typical-subtyp"/>
</dbReference>
<dbReference type="KEGG" id="bbel:109478676"/>
<keyword evidence="9" id="KW-0472">Membrane</keyword>
<keyword evidence="6" id="KW-0677">Repeat</keyword>
<dbReference type="PROSITE" id="PS51234">
    <property type="entry name" value="TSP3"/>
    <property type="match status" value="4"/>
</dbReference>
<dbReference type="InterPro" id="IPR028974">
    <property type="entry name" value="TSP_type-3_rpt"/>
</dbReference>
<dbReference type="PANTHER" id="PTHR10199:SF110">
    <property type="entry name" value="TSP C-TERMINAL DOMAIN-CONTAINING PROTEIN"/>
    <property type="match status" value="1"/>
</dbReference>
<dbReference type="PROSITE" id="PS01286">
    <property type="entry name" value="FA58C_2"/>
    <property type="match status" value="1"/>
</dbReference>
<feature type="domain" description="F5/8 type C" evidence="16">
    <location>
        <begin position="1387"/>
        <end position="1543"/>
    </location>
</feature>
<keyword evidence="7 12" id="KW-0106">Calcium</keyword>
<dbReference type="FunFam" id="2.10.25.10:FF:000027">
    <property type="entry name" value="Thrombospondin 3"/>
    <property type="match status" value="1"/>
</dbReference>
<evidence type="ECO:0000256" key="4">
    <source>
        <dbReference type="ARBA" id="ARBA00022614"/>
    </source>
</evidence>
<feature type="repeat" description="TSP type-3" evidence="14">
    <location>
        <begin position="2086"/>
        <end position="2121"/>
    </location>
</feature>
<dbReference type="Proteomes" id="UP000515135">
    <property type="component" value="Unplaced"/>
</dbReference>
<dbReference type="Pfam" id="PF05735">
    <property type="entry name" value="TSP_C"/>
    <property type="match status" value="1"/>
</dbReference>
<dbReference type="PROSITE" id="PS51236">
    <property type="entry name" value="TSP_CTER"/>
    <property type="match status" value="1"/>
</dbReference>
<dbReference type="FunFam" id="2.10.25.10:FF:000038">
    <property type="entry name" value="Fibrillin 2"/>
    <property type="match status" value="1"/>
</dbReference>
<comment type="subcellular location">
    <subcellularLocation>
        <location evidence="1">Membrane</location>
    </subcellularLocation>
</comment>
<dbReference type="GO" id="GO:0005576">
    <property type="term" value="C:extracellular region"/>
    <property type="evidence" value="ECO:0007669"/>
    <property type="project" value="InterPro"/>
</dbReference>
<keyword evidence="22" id="KW-1185">Reference proteome</keyword>
<gene>
    <name evidence="23" type="primary">LOC109478676</name>
</gene>
<dbReference type="GeneID" id="109478676"/>
<dbReference type="Pfam" id="PF00754">
    <property type="entry name" value="F5_F8_type_C"/>
    <property type="match status" value="1"/>
</dbReference>
<feature type="domain" description="EGF-like" evidence="17">
    <location>
        <begin position="1760"/>
        <end position="1798"/>
    </location>
</feature>
<dbReference type="GO" id="GO:0005509">
    <property type="term" value="F:calcium ion binding"/>
    <property type="evidence" value="ECO:0007669"/>
    <property type="project" value="UniProtKB-UniRule"/>
</dbReference>
<evidence type="ECO:0000313" key="22">
    <source>
        <dbReference type="Proteomes" id="UP000515135"/>
    </source>
</evidence>
<dbReference type="Pfam" id="PF13306">
    <property type="entry name" value="LRR_5"/>
    <property type="match status" value="2"/>
</dbReference>
<dbReference type="InterPro" id="IPR000742">
    <property type="entry name" value="EGF"/>
</dbReference>
<protein>
    <submittedName>
        <fullName evidence="23">Uncharacterized protein LOC109478676</fullName>
    </submittedName>
</protein>
<dbReference type="SMART" id="SM00369">
    <property type="entry name" value="LRR_TYP"/>
    <property type="match status" value="17"/>
</dbReference>
<evidence type="ECO:0000256" key="14">
    <source>
        <dbReference type="PROSITE-ProRule" id="PRU00634"/>
    </source>
</evidence>
<dbReference type="SUPFAM" id="SSF49785">
    <property type="entry name" value="Galactose-binding domain-like"/>
    <property type="match status" value="1"/>
</dbReference>
<dbReference type="FunFam" id="2.10.25.10:FF:000025">
    <property type="entry name" value="Thrombospondin 3"/>
    <property type="match status" value="1"/>
</dbReference>
<dbReference type="InterPro" id="IPR037524">
    <property type="entry name" value="PA14/GLEYA"/>
</dbReference>
<evidence type="ECO:0000256" key="1">
    <source>
        <dbReference type="ARBA" id="ARBA00004370"/>
    </source>
</evidence>
<evidence type="ECO:0000259" key="19">
    <source>
        <dbReference type="PROSITE" id="PS50853"/>
    </source>
</evidence>
<keyword evidence="5" id="KW-0732">Signal</keyword>
<feature type="domain" description="PA14" evidence="21">
    <location>
        <begin position="897"/>
        <end position="1092"/>
    </location>
</feature>
<dbReference type="SMART" id="SM01411">
    <property type="entry name" value="Ephrin_rec_like"/>
    <property type="match status" value="1"/>
</dbReference>
<evidence type="ECO:0000256" key="9">
    <source>
        <dbReference type="ARBA" id="ARBA00023136"/>
    </source>
</evidence>
<dbReference type="SUPFAM" id="SSF103647">
    <property type="entry name" value="TSP type-3 repeat"/>
    <property type="match status" value="3"/>
</dbReference>
<dbReference type="PROSITE" id="PS51820">
    <property type="entry name" value="PA14"/>
    <property type="match status" value="1"/>
</dbReference>
<dbReference type="FunFam" id="2.60.120.200:FF:000307">
    <property type="entry name" value="Predicted protein"/>
    <property type="match status" value="1"/>
</dbReference>
<feature type="domain" description="TSP C-terminal" evidence="20">
    <location>
        <begin position="2153"/>
        <end position="2370"/>
    </location>
</feature>
<feature type="repeat" description="TSP type-3" evidence="14">
    <location>
        <begin position="2122"/>
        <end position="2157"/>
    </location>
</feature>
<dbReference type="SMART" id="SM00179">
    <property type="entry name" value="EGF_CA"/>
    <property type="match status" value="3"/>
</dbReference>
<evidence type="ECO:0000259" key="18">
    <source>
        <dbReference type="PROSITE" id="PS50268"/>
    </source>
</evidence>
<dbReference type="InterPro" id="IPR000421">
    <property type="entry name" value="FA58C"/>
</dbReference>
<dbReference type="PROSITE" id="PS00232">
    <property type="entry name" value="CADHERIN_1"/>
    <property type="match status" value="1"/>
</dbReference>
<proteinExistence type="inferred from homology"/>
<feature type="domain" description="EGF-like" evidence="17">
    <location>
        <begin position="1857"/>
        <end position="1898"/>
    </location>
</feature>
<dbReference type="Gene3D" id="3.80.10.10">
    <property type="entry name" value="Ribonuclease Inhibitor"/>
    <property type="match status" value="5"/>
</dbReference>
<dbReference type="Gene3D" id="2.60.40.60">
    <property type="entry name" value="Cadherins"/>
    <property type="match status" value="1"/>
</dbReference>
<keyword evidence="10" id="KW-1015">Disulfide bond</keyword>
<evidence type="ECO:0000256" key="6">
    <source>
        <dbReference type="ARBA" id="ARBA00022737"/>
    </source>
</evidence>
<dbReference type="SUPFAM" id="SSF57196">
    <property type="entry name" value="EGF/Laminin"/>
    <property type="match status" value="1"/>
</dbReference>
<dbReference type="Gene3D" id="2.10.25.10">
    <property type="entry name" value="Laminin"/>
    <property type="match status" value="4"/>
</dbReference>
<dbReference type="InterPro" id="IPR008859">
    <property type="entry name" value="Thrombospondin_C"/>
</dbReference>
<evidence type="ECO:0000256" key="5">
    <source>
        <dbReference type="ARBA" id="ARBA00022729"/>
    </source>
</evidence>
<dbReference type="SMART" id="SM00365">
    <property type="entry name" value="LRR_SD22"/>
    <property type="match status" value="6"/>
</dbReference>
<dbReference type="InterPro" id="IPR026906">
    <property type="entry name" value="LRR_5"/>
</dbReference>
<keyword evidence="8" id="KW-0130">Cell adhesion</keyword>
<dbReference type="InterPro" id="IPR001611">
    <property type="entry name" value="Leu-rich_rpt"/>
</dbReference>
<dbReference type="PROSITE" id="PS50268">
    <property type="entry name" value="CADHERIN_2"/>
    <property type="match status" value="1"/>
</dbReference>
<dbReference type="InterPro" id="IPR001881">
    <property type="entry name" value="EGF-like_Ca-bd_dom"/>
</dbReference>
<dbReference type="PROSITE" id="PS50026">
    <property type="entry name" value="EGF_3"/>
    <property type="match status" value="2"/>
</dbReference>
<dbReference type="InterPro" id="IPR020894">
    <property type="entry name" value="Cadherin_CS"/>
</dbReference>
<dbReference type="CDD" id="cd00057">
    <property type="entry name" value="FA58C"/>
    <property type="match status" value="1"/>
</dbReference>
<dbReference type="PROSITE" id="PS51450">
    <property type="entry name" value="LRR"/>
    <property type="match status" value="2"/>
</dbReference>
<dbReference type="SMART" id="SM00364">
    <property type="entry name" value="LRR_BAC"/>
    <property type="match status" value="7"/>
</dbReference>
<accession>A0A6P4Z2Z3</accession>
<evidence type="ECO:0000256" key="15">
    <source>
        <dbReference type="SAM" id="MobiDB-lite"/>
    </source>
</evidence>
<comment type="similarity">
    <text evidence="2">Belongs to the thrombospondin family.</text>
</comment>
<dbReference type="SMART" id="SM00112">
    <property type="entry name" value="CA"/>
    <property type="match status" value="1"/>
</dbReference>
<dbReference type="FunFam" id="4.10.1080.10:FF:000001">
    <property type="entry name" value="Thrombospondin 3"/>
    <property type="match status" value="1"/>
</dbReference>
<dbReference type="InterPro" id="IPR015919">
    <property type="entry name" value="Cadherin-like_sf"/>
</dbReference>
<evidence type="ECO:0000256" key="3">
    <source>
        <dbReference type="ARBA" id="ARBA00022536"/>
    </source>
</evidence>
<dbReference type="CDD" id="cd00063">
    <property type="entry name" value="FN3"/>
    <property type="match status" value="1"/>
</dbReference>
<dbReference type="GO" id="GO:0007156">
    <property type="term" value="P:homophilic cell adhesion via plasma membrane adhesion molecules"/>
    <property type="evidence" value="ECO:0007669"/>
    <property type="project" value="InterPro"/>
</dbReference>
<dbReference type="InterPro" id="IPR008979">
    <property type="entry name" value="Galactose-bd-like_sf"/>
</dbReference>
<dbReference type="FunFam" id="3.80.10.10:FF:001164">
    <property type="entry name" value="GH01279p"/>
    <property type="match status" value="1"/>
</dbReference>
<evidence type="ECO:0000313" key="23">
    <source>
        <dbReference type="RefSeq" id="XP_019635900.1"/>
    </source>
</evidence>
<dbReference type="FunFam" id="2.60.120.260:FF:000247">
    <property type="entry name" value="Uncharacterized protein"/>
    <property type="match status" value="1"/>
</dbReference>
<reference evidence="23" key="1">
    <citation type="submission" date="2025-08" db="UniProtKB">
        <authorList>
            <consortium name="RefSeq"/>
        </authorList>
    </citation>
    <scope>IDENTIFICATION</scope>
    <source>
        <tissue evidence="23">Gonad</tissue>
    </source>
</reference>
<dbReference type="Pfam" id="PF02412">
    <property type="entry name" value="TSP_3"/>
    <property type="match status" value="6"/>
</dbReference>
<evidence type="ECO:0000256" key="7">
    <source>
        <dbReference type="ARBA" id="ARBA00022837"/>
    </source>
</evidence>
<dbReference type="SUPFAM" id="SSF49899">
    <property type="entry name" value="Concanavalin A-like lectins/glucanases"/>
    <property type="match status" value="2"/>
</dbReference>
<dbReference type="PROSITE" id="PS50022">
    <property type="entry name" value="FA58C_3"/>
    <property type="match status" value="1"/>
</dbReference>
<evidence type="ECO:0000259" key="21">
    <source>
        <dbReference type="PROSITE" id="PS51820"/>
    </source>
</evidence>
<dbReference type="OrthoDB" id="14563at2759"/>
<keyword evidence="4" id="KW-0433">Leucine-rich repeat</keyword>
<evidence type="ECO:0000256" key="8">
    <source>
        <dbReference type="ARBA" id="ARBA00022889"/>
    </source>
</evidence>
<dbReference type="Pfam" id="PF13855">
    <property type="entry name" value="LRR_8"/>
    <property type="match status" value="3"/>
</dbReference>
<evidence type="ECO:0000256" key="10">
    <source>
        <dbReference type="ARBA" id="ARBA00023157"/>
    </source>
</evidence>
<evidence type="ECO:0000256" key="11">
    <source>
        <dbReference type="ARBA" id="ARBA00023180"/>
    </source>
</evidence>
<evidence type="ECO:0000256" key="12">
    <source>
        <dbReference type="PROSITE-ProRule" id="PRU00043"/>
    </source>
</evidence>
<dbReference type="InterPro" id="IPR002126">
    <property type="entry name" value="Cadherin-like_dom"/>
</dbReference>
<dbReference type="Pfam" id="PF07645">
    <property type="entry name" value="EGF_CA"/>
    <property type="match status" value="2"/>
</dbReference>
<dbReference type="PROSITE" id="PS01187">
    <property type="entry name" value="EGF_CA"/>
    <property type="match status" value="2"/>
</dbReference>
<dbReference type="GO" id="GO:0005886">
    <property type="term" value="C:plasma membrane"/>
    <property type="evidence" value="ECO:0007669"/>
    <property type="project" value="InterPro"/>
</dbReference>
<dbReference type="InterPro" id="IPR003961">
    <property type="entry name" value="FN3_dom"/>
</dbReference>
<feature type="compositionally biased region" description="Acidic residues" evidence="15">
    <location>
        <begin position="1932"/>
        <end position="1948"/>
    </location>
</feature>
<dbReference type="Gene3D" id="4.10.1080.10">
    <property type="entry name" value="TSP type-3 repeat"/>
    <property type="match status" value="2"/>
</dbReference>
<feature type="repeat" description="TSP type-3" evidence="14">
    <location>
        <begin position="1932"/>
        <end position="1967"/>
    </location>
</feature>
<dbReference type="CDD" id="cd00054">
    <property type="entry name" value="EGF_CA"/>
    <property type="match status" value="2"/>
</dbReference>
<dbReference type="PANTHER" id="PTHR10199">
    <property type="entry name" value="THROMBOSPONDIN"/>
    <property type="match status" value="1"/>
</dbReference>
<evidence type="ECO:0000259" key="16">
    <source>
        <dbReference type="PROSITE" id="PS50022"/>
    </source>
</evidence>
<evidence type="ECO:0000256" key="2">
    <source>
        <dbReference type="ARBA" id="ARBA00009456"/>
    </source>
</evidence>
<sequence length="2609" mass="288569">MENNISWVPRGLFSGTKIRYLGLSVNKIKQFPSNALENMADLEFLSLDQNKLTSLSRITLDTLAVSNIMHLNFSNNEISYIGAKAFLQLTNLKILELHRNLMTTIGWNTFDNYHSLLHLDLNYNKLKKLPSRSFTNLGELRTLILHSQQVPDAMQAIMFDAFYNLTQLTTLFISNNSFTTFPHPAFSEEDWPNLRFLHADHNKIVNVTEYSNNAFEGVYLSLYAARRIQHEGQPFSKLSSVQTLWLHDNQIASIRKDDLCHLTSLTTLELGTNTLDETTLQSGAFRCLGNLQNLRLGSNRIQYLPVSKYDDVYPPVVRELIISSNRLTFLLEGTFSNLTSLQNLFLDSNRIITIEDGTFPDEIRIINLQNNRYFDFRHQNPFSNLTRLLGIVLDGNAITEIPETAFYGLGNLFGLSLSNNKLGWIRKDAFKDFVFLQTLNLDNNEIGYVEEGTLDQLPDIRHVQLNHNDLTSLSNTGDFYNISGNDLTFQNNRITAIRNHTFKAISVDILNLESNSISIIERYAFDYVATSKIDLDNNPTKLVESYAFNEVRCVANEGLTFKNAEFELLNSYVFNDVHARYLYLDGGAITDIAPYAFYKVNVDYTLSLSGNMIEMLESTTFNNLASLEKLDLSNNRIQFLADGVFNGIMNNARIEIDLSGNPLACSCSMVTMMANLWNLTTITGGECATPAQAAGVSFISSQRNASNNYFLSVCPETFVCAPENVQPAASGQNEITVSWTPPTIPYPSHPEFDKYTSGCSPRDNVTDRSFWTYDVNCTSSDAPDIAVDGVTNSSVVFGAADDVRAGTDYVCTVILNNNGSYSAVGWPEPVTTLEDLVSVNGTASNVTDDLDLPITYYDFSVNHPDFDGTRQGELGEPIYVNSPFGAFLALSDTPATDSISQWFASVPNVNYVRQATLRLDKQNATDTYRYYSDSFFPMDGLGYRSEQQRDCNNILHNFGFTLAIRVAITYTGNEIITVGGGDELWLFVDKQKVVDLRRQKGDGSTNTACRKISLLPAKEDGGGSIVPVSGNVTGGECVPGNSASNDTVALDLTVGETYHFVLFVAEREQCVSSLFLEISGTTFSSQVIGSSADGGSRRRRSADVSGYPLDYEVTVREDLHVNGTVQTVVVTDIFSTGPFYNVSILKGNEARHFTIKEDTPANRLAAVPPSPAPLSWVTVEGLSFVTCDTETPTPAPDPNIPGTESFEVTTTTVLLSIDTEVDYEVAQEYTLILEVQDDGASPPRTGTVAIKIYIEDVNDNCPTLEETMFTLHPQPVLRLTPVLSLVWEDRDSGDNENTTFHRTQINQTTIYDSRNDSTLLEFYIIVVDKGTPPRGDIAIVAMTINDACLYDSLNQPITYEISVISVEDDTGGVFVRVPKYYVKEFECGEPLGMQSALIFFTQITASSAYEYYQPHYGRLHNRPTNNDTTGVFAQGNWKAEITDANQWLQVGFLEETIVTGVILQGSANEEAWVQTYYLTYLSTGNDTWKTYMEGGVRREFTGNTDASSTVQQDLTDPITVTNIRIHPLAWRESISMRMELIGCTVELQYIRNTRCERCPTTYYCLGDGMARPCGRCDPPSPACDRSPTEHSFGGASECSPCPPGRICQDGYAFNCSRYQYADPCNDTYCPPSCTDCETGYACLFGRKTLCRAGLFGTGVTDFCQPCAPGSYNNQSGSAGCDCCPAGFYSTSGKTECEPCHPFTWSRGDCTPCVGCKPGECPCMDREPCYEGVTCQNIDSATFRCGPCPAGLSGDGVTCVDIDECSLASPCFANATCENSNPGYECGKCPVGYTGESSHGYGLEHAQNNPQVCLDIDECDVDNGGCHEFAECINTPGSYRCGNCVEGYISDIYLGCIPEDLCQLGRHNCSSNATCLSLGNGKFRCECETGQGGDGYRCSRDTDQDGWPDEPLSCLTRNCAQDNCPLDPNSGQEDNDGDTMGDVCDPDDDNDGRMDTEDNCIFVHNWDQVDADGDGYGDACDTCPGLANQDQTDTDGDGVGDACDNDDDGDGFDDAIDVCPYVNDTQADADGDGVGDACDNCPTVHNPSQADADMDGYGDVCDVSDKDGDGVVNTVDNCPDITNPEQTDTDGDGTGDACDDDIDNDVMPNNQDNCPYVSNPGWEDTDGNHVGDACEYDYDGDGVPDVDDICPKLANYHVTSFTNHVSVNLAGGTAPDWEITDSGRNIRQLSGTDSPILLIGRDSFGPVNFTGTMFIAEDSGNDFIGFVFGYLSNRKFYVAMWKHQNENEEGSISIGGIKGLQIKLVDSTTGPHTDLATALWHTHDTTNQIKLLWHDPDMRGWEHRTPYTFHLIHRPSIGLIRVTISNNMEVLTDTGNVYDTTILGGRLGVFQYNQAGVIWSDLRYTCGDRENQALYFDGMDDYVELPSIITLELHDSFTIEGWIRLGGEVTTSKMPIICTMDSRLCLFLQNRYLSGQLCDDVIQGSTEFQENTWSHVTMLFDAQQYILSLYINGTQETAQSGIMPRDWSNNDTNLYIARDEHDFFNGTLDEVRLYGLKLLEEEITEDLQTSGRERQYLRRFLNAHFNMDSEGTNATSLLDSGLFQHHGRMIGSPLFVPSTVDQARFQLTFPNARRRRRRDLTYSESRHSEL</sequence>